<dbReference type="Proteomes" id="UP000827721">
    <property type="component" value="Unassembled WGS sequence"/>
</dbReference>
<comment type="caution">
    <text evidence="1">The sequence shown here is derived from an EMBL/GenBank/DDBJ whole genome shotgun (WGS) entry which is preliminary data.</text>
</comment>
<protein>
    <submittedName>
        <fullName evidence="1">Uncharacterized protein</fullName>
    </submittedName>
</protein>
<keyword evidence="2" id="KW-1185">Reference proteome</keyword>
<gene>
    <name evidence="1" type="ORF">JRO89_XS11G0058600</name>
</gene>
<dbReference type="EMBL" id="JAFEMO010000011">
    <property type="protein sequence ID" value="KAH7557141.1"/>
    <property type="molecule type" value="Genomic_DNA"/>
</dbReference>
<organism evidence="1 2">
    <name type="scientific">Xanthoceras sorbifolium</name>
    <dbReference type="NCBI Taxonomy" id="99658"/>
    <lineage>
        <taxon>Eukaryota</taxon>
        <taxon>Viridiplantae</taxon>
        <taxon>Streptophyta</taxon>
        <taxon>Embryophyta</taxon>
        <taxon>Tracheophyta</taxon>
        <taxon>Spermatophyta</taxon>
        <taxon>Magnoliopsida</taxon>
        <taxon>eudicotyledons</taxon>
        <taxon>Gunneridae</taxon>
        <taxon>Pentapetalae</taxon>
        <taxon>rosids</taxon>
        <taxon>malvids</taxon>
        <taxon>Sapindales</taxon>
        <taxon>Sapindaceae</taxon>
        <taxon>Xanthoceroideae</taxon>
        <taxon>Xanthoceras</taxon>
    </lineage>
</organism>
<reference evidence="1 2" key="1">
    <citation type="submission" date="2021-02" db="EMBL/GenBank/DDBJ databases">
        <title>Plant Genome Project.</title>
        <authorList>
            <person name="Zhang R.-G."/>
        </authorList>
    </citation>
    <scope>NUCLEOTIDE SEQUENCE [LARGE SCALE GENOMIC DNA]</scope>
    <source>
        <tissue evidence="1">Leaves</tissue>
    </source>
</reference>
<evidence type="ECO:0000313" key="2">
    <source>
        <dbReference type="Proteomes" id="UP000827721"/>
    </source>
</evidence>
<evidence type="ECO:0000313" key="1">
    <source>
        <dbReference type="EMBL" id="KAH7557141.1"/>
    </source>
</evidence>
<proteinExistence type="predicted"/>
<sequence>MKQMAYYYCDEKFKLGLRCKKLFMIETCWNEEDGGIVIEDDLDIEDQHEDTLEISLHAISGIRSPETMRVQG</sequence>
<accession>A0ABQ8HEU0</accession>
<name>A0ABQ8HEU0_9ROSI</name>